<comment type="caution">
    <text evidence="1">The sequence shown here is derived from an EMBL/GenBank/DDBJ whole genome shotgun (WGS) entry which is preliminary data.</text>
</comment>
<evidence type="ECO:0000313" key="2">
    <source>
        <dbReference type="Proteomes" id="UP000556329"/>
    </source>
</evidence>
<gene>
    <name evidence="1" type="ORF">HNQ71_005655</name>
</gene>
<proteinExistence type="predicted"/>
<keyword evidence="2" id="KW-1185">Reference proteome</keyword>
<evidence type="ECO:0000313" key="1">
    <source>
        <dbReference type="EMBL" id="MBB6412963.1"/>
    </source>
</evidence>
<accession>A0A841PH74</accession>
<dbReference type="Proteomes" id="UP000556329">
    <property type="component" value="Unassembled WGS sequence"/>
</dbReference>
<organism evidence="1 2">
    <name type="scientific">Mesorhizobium sangaii</name>
    <dbReference type="NCBI Taxonomy" id="505389"/>
    <lineage>
        <taxon>Bacteria</taxon>
        <taxon>Pseudomonadati</taxon>
        <taxon>Pseudomonadota</taxon>
        <taxon>Alphaproteobacteria</taxon>
        <taxon>Hyphomicrobiales</taxon>
        <taxon>Phyllobacteriaceae</taxon>
        <taxon>Mesorhizobium</taxon>
    </lineage>
</organism>
<dbReference type="EMBL" id="JACHEF010000006">
    <property type="protein sequence ID" value="MBB6412963.1"/>
    <property type="molecule type" value="Genomic_DNA"/>
</dbReference>
<sequence length="88" mass="9397">MAGRPTHTHFDLSLTTRARHATGVCCAPPGLPALRYGSLAFGRSDPSKGPLDLLIRPKADQVFTVRRSKSQIVGFSSAARTTPHPTVS</sequence>
<protein>
    <submittedName>
        <fullName evidence="1">Uncharacterized protein</fullName>
    </submittedName>
</protein>
<name>A0A841PH74_9HYPH</name>
<reference evidence="1 2" key="1">
    <citation type="submission" date="2020-08" db="EMBL/GenBank/DDBJ databases">
        <title>Genomic Encyclopedia of Type Strains, Phase IV (KMG-IV): sequencing the most valuable type-strain genomes for metagenomic binning, comparative biology and taxonomic classification.</title>
        <authorList>
            <person name="Goeker M."/>
        </authorList>
    </citation>
    <scope>NUCLEOTIDE SEQUENCE [LARGE SCALE GENOMIC DNA]</scope>
    <source>
        <strain evidence="1 2">DSM 100039</strain>
    </source>
</reference>
<dbReference type="AlphaFoldDB" id="A0A841PH74"/>